<dbReference type="Gene3D" id="3.40.50.1820">
    <property type="entry name" value="alpha/beta hydrolase"/>
    <property type="match status" value="1"/>
</dbReference>
<dbReference type="Proteomes" id="UP001179952">
    <property type="component" value="Unassembled WGS sequence"/>
</dbReference>
<evidence type="ECO:0000313" key="3">
    <source>
        <dbReference type="Proteomes" id="UP001179952"/>
    </source>
</evidence>
<protein>
    <submittedName>
        <fullName evidence="2">Uncharacterized protein</fullName>
    </submittedName>
</protein>
<gene>
    <name evidence="2" type="ORF">QJS04_geneDACA015961</name>
</gene>
<organism evidence="2 3">
    <name type="scientific">Acorus gramineus</name>
    <name type="common">Dwarf sweet flag</name>
    <dbReference type="NCBI Taxonomy" id="55184"/>
    <lineage>
        <taxon>Eukaryota</taxon>
        <taxon>Viridiplantae</taxon>
        <taxon>Streptophyta</taxon>
        <taxon>Embryophyta</taxon>
        <taxon>Tracheophyta</taxon>
        <taxon>Spermatophyta</taxon>
        <taxon>Magnoliopsida</taxon>
        <taxon>Liliopsida</taxon>
        <taxon>Acoraceae</taxon>
        <taxon>Acorus</taxon>
    </lineage>
</organism>
<sequence length="102" mass="11371">MKWMMTRGMMTKDGKSWAGEAPDPEWRATKPYVYETRPGLEQTYLVGRLQRWAPGGAGSIFFYCGNEGDIECFAANSGFVWESAPLFGALVIFAEGGSRTKF</sequence>
<accession>A0AAV9BEG8</accession>
<evidence type="ECO:0000256" key="1">
    <source>
        <dbReference type="SAM" id="MobiDB-lite"/>
    </source>
</evidence>
<dbReference type="EMBL" id="JAUJYN010000003">
    <property type="protein sequence ID" value="KAK1275040.1"/>
    <property type="molecule type" value="Genomic_DNA"/>
</dbReference>
<reference evidence="2" key="2">
    <citation type="submission" date="2023-06" db="EMBL/GenBank/DDBJ databases">
        <authorList>
            <person name="Ma L."/>
            <person name="Liu K.-W."/>
            <person name="Li Z."/>
            <person name="Hsiao Y.-Y."/>
            <person name="Qi Y."/>
            <person name="Fu T."/>
            <person name="Tang G."/>
            <person name="Zhang D."/>
            <person name="Sun W.-H."/>
            <person name="Liu D.-K."/>
            <person name="Li Y."/>
            <person name="Chen G.-Z."/>
            <person name="Liu X.-D."/>
            <person name="Liao X.-Y."/>
            <person name="Jiang Y.-T."/>
            <person name="Yu X."/>
            <person name="Hao Y."/>
            <person name="Huang J."/>
            <person name="Zhao X.-W."/>
            <person name="Ke S."/>
            <person name="Chen Y.-Y."/>
            <person name="Wu W.-L."/>
            <person name="Hsu J.-L."/>
            <person name="Lin Y.-F."/>
            <person name="Huang M.-D."/>
            <person name="Li C.-Y."/>
            <person name="Huang L."/>
            <person name="Wang Z.-W."/>
            <person name="Zhao X."/>
            <person name="Zhong W.-Y."/>
            <person name="Peng D.-H."/>
            <person name="Ahmad S."/>
            <person name="Lan S."/>
            <person name="Zhang J.-S."/>
            <person name="Tsai W.-C."/>
            <person name="Van De Peer Y."/>
            <person name="Liu Z.-J."/>
        </authorList>
    </citation>
    <scope>NUCLEOTIDE SEQUENCE</scope>
    <source>
        <strain evidence="2">SCP</strain>
        <tissue evidence="2">Leaves</tissue>
    </source>
</reference>
<dbReference type="InterPro" id="IPR029058">
    <property type="entry name" value="AB_hydrolase_fold"/>
</dbReference>
<comment type="caution">
    <text evidence="2">The sequence shown here is derived from an EMBL/GenBank/DDBJ whole genome shotgun (WGS) entry which is preliminary data.</text>
</comment>
<proteinExistence type="predicted"/>
<keyword evidence="3" id="KW-1185">Reference proteome</keyword>
<name>A0AAV9BEG8_ACOGR</name>
<dbReference type="AlphaFoldDB" id="A0AAV9BEG8"/>
<evidence type="ECO:0000313" key="2">
    <source>
        <dbReference type="EMBL" id="KAK1275040.1"/>
    </source>
</evidence>
<reference evidence="2" key="1">
    <citation type="journal article" date="2023" name="Nat. Commun.">
        <title>Diploid and tetraploid genomes of Acorus and the evolution of monocots.</title>
        <authorList>
            <person name="Ma L."/>
            <person name="Liu K.W."/>
            <person name="Li Z."/>
            <person name="Hsiao Y.Y."/>
            <person name="Qi Y."/>
            <person name="Fu T."/>
            <person name="Tang G.D."/>
            <person name="Zhang D."/>
            <person name="Sun W.H."/>
            <person name="Liu D.K."/>
            <person name="Li Y."/>
            <person name="Chen G.Z."/>
            <person name="Liu X.D."/>
            <person name="Liao X.Y."/>
            <person name="Jiang Y.T."/>
            <person name="Yu X."/>
            <person name="Hao Y."/>
            <person name="Huang J."/>
            <person name="Zhao X.W."/>
            <person name="Ke S."/>
            <person name="Chen Y.Y."/>
            <person name="Wu W.L."/>
            <person name="Hsu J.L."/>
            <person name="Lin Y.F."/>
            <person name="Huang M.D."/>
            <person name="Li C.Y."/>
            <person name="Huang L."/>
            <person name="Wang Z.W."/>
            <person name="Zhao X."/>
            <person name="Zhong W.Y."/>
            <person name="Peng D.H."/>
            <person name="Ahmad S."/>
            <person name="Lan S."/>
            <person name="Zhang J.S."/>
            <person name="Tsai W.C."/>
            <person name="Van de Peer Y."/>
            <person name="Liu Z.J."/>
        </authorList>
    </citation>
    <scope>NUCLEOTIDE SEQUENCE</scope>
    <source>
        <strain evidence="2">SCP</strain>
    </source>
</reference>
<feature type="region of interest" description="Disordered" evidence="1">
    <location>
        <begin position="1"/>
        <end position="22"/>
    </location>
</feature>